<reference evidence="14" key="1">
    <citation type="submission" date="2018-08" db="EMBL/GenBank/DDBJ databases">
        <title>Thalassotalea euphylliae genome.</title>
        <authorList>
            <person name="Summers S."/>
            <person name="Rice S.A."/>
            <person name="Freckelton M.L."/>
            <person name="Nedved B.T."/>
            <person name="Hadfield M.G."/>
        </authorList>
    </citation>
    <scope>NUCLEOTIDE SEQUENCE [LARGE SCALE GENOMIC DNA]</scope>
    <source>
        <strain evidence="14">H3</strain>
    </source>
</reference>
<dbReference type="RefSeq" id="WP_116016213.1">
    <property type="nucleotide sequence ID" value="NZ_QUOT01000001.1"/>
</dbReference>
<comment type="catalytic activity">
    <reaction evidence="7 10 11">
        <text>2 H2O2 = O2 + 2 H2O</text>
        <dbReference type="Rhea" id="RHEA:20309"/>
        <dbReference type="ChEBI" id="CHEBI:15377"/>
        <dbReference type="ChEBI" id="CHEBI:15379"/>
        <dbReference type="ChEBI" id="CHEBI:16240"/>
        <dbReference type="EC" id="1.11.1.21"/>
    </reaction>
</comment>
<evidence type="ECO:0000313" key="14">
    <source>
        <dbReference type="Proteomes" id="UP000256899"/>
    </source>
</evidence>
<feature type="binding site" description="axial binding residue" evidence="10">
    <location>
        <position position="269"/>
    </location>
    <ligand>
        <name>heme b</name>
        <dbReference type="ChEBI" id="CHEBI:60344"/>
    </ligand>
    <ligandPart>
        <name>Fe</name>
        <dbReference type="ChEBI" id="CHEBI:18248"/>
    </ligandPart>
</feature>
<evidence type="ECO:0000256" key="6">
    <source>
        <dbReference type="ARBA" id="ARBA00023324"/>
    </source>
</evidence>
<dbReference type="InterPro" id="IPR010255">
    <property type="entry name" value="Haem_peroxidase_sf"/>
</dbReference>
<dbReference type="Pfam" id="PF00141">
    <property type="entry name" value="peroxidase"/>
    <property type="match status" value="2"/>
</dbReference>
<comment type="PTM">
    <text evidence="10">Formation of the three residue Trp-Tyr-Met cross-link is important for the catalase, but not the peroxidase activity of the enzyme.</text>
</comment>
<dbReference type="GO" id="GO:0005829">
    <property type="term" value="C:cytosol"/>
    <property type="evidence" value="ECO:0007669"/>
    <property type="project" value="TreeGrafter"/>
</dbReference>
<evidence type="ECO:0000256" key="10">
    <source>
        <dbReference type="HAMAP-Rule" id="MF_01961"/>
    </source>
</evidence>
<organism evidence="13 14">
    <name type="scientific">Thalassotalea euphylliae</name>
    <dbReference type="NCBI Taxonomy" id="1655234"/>
    <lineage>
        <taxon>Bacteria</taxon>
        <taxon>Pseudomonadati</taxon>
        <taxon>Pseudomonadota</taxon>
        <taxon>Gammaproteobacteria</taxon>
        <taxon>Alteromonadales</taxon>
        <taxon>Colwelliaceae</taxon>
        <taxon>Thalassotalea</taxon>
    </lineage>
</organism>
<dbReference type="InterPro" id="IPR019794">
    <property type="entry name" value="Peroxidases_AS"/>
</dbReference>
<dbReference type="GO" id="GO:0042744">
    <property type="term" value="P:hydrogen peroxide catabolic process"/>
    <property type="evidence" value="ECO:0007669"/>
    <property type="project" value="UniProtKB-KW"/>
</dbReference>
<feature type="chain" id="PRO_5017498303" description="Catalase-peroxidase" evidence="10 11">
    <location>
        <begin position="27"/>
        <end position="739"/>
    </location>
</feature>
<keyword evidence="2 10" id="KW-0349">Heme</keyword>
<proteinExistence type="inferred from homology"/>
<evidence type="ECO:0000256" key="1">
    <source>
        <dbReference type="ARBA" id="ARBA00022559"/>
    </source>
</evidence>
<name>A0A3E0U3A2_9GAMM</name>
<dbReference type="CDD" id="cd00649">
    <property type="entry name" value="catalase_peroxidase_1"/>
    <property type="match status" value="1"/>
</dbReference>
<comment type="caution">
    <text evidence="13">The sequence shown here is derived from an EMBL/GenBank/DDBJ whole genome shotgun (WGS) entry which is preliminary data.</text>
</comment>
<keyword evidence="14" id="KW-1185">Reference proteome</keyword>
<evidence type="ECO:0000256" key="7">
    <source>
        <dbReference type="ARBA" id="ARBA00049145"/>
    </source>
</evidence>
<dbReference type="InterPro" id="IPR002016">
    <property type="entry name" value="Haem_peroxidase"/>
</dbReference>
<evidence type="ECO:0000256" key="2">
    <source>
        <dbReference type="ARBA" id="ARBA00022617"/>
    </source>
</evidence>
<dbReference type="CDD" id="cd08200">
    <property type="entry name" value="catalase_peroxidase_2"/>
    <property type="match status" value="1"/>
</dbReference>
<dbReference type="PRINTS" id="PR00460">
    <property type="entry name" value="BPEROXIDASE"/>
</dbReference>
<sequence precursor="true">MKLNKILSAAVAAGLMFGTASMSVSASVGEAKSNQFWWPEQLNLAPLRQHSPESNPYGADFNYAKAFAKLDLATVKKDIETTLTDSQDWWPADWGHYGPLMIRMAWHSAGVYRVADGRGGAAGGQHRLAPLNSWPDNANLDKARRLLWPVKQKYGASLSWADLMVLAGNVALESMGFETFGFAGGRSDDWEPDLVYWGPEKAFLKDKRRDKFGKLKGPMAAVEMGLIYVNPEGPHGKPDPLLAANDIRMSFGRMAMNDEEIVALIAGGHTLGKAHGAKKPSDCIGKEPAAAPIEQQGLGWKNSCGTGKGADATTSGLEGAWTVTPTRWSTNYLDNLMNFNWVLTKSPAGAKQWIPDNPAAANLVPDAHIPGKRNAPIMFTTDIALKEDPAFRKIVERFRADPKEFDLAFAKAWFKLTHRDMGPRARYVGADVPSEVLLWQDPLPEATGKQISEKDAAKLKKQILKTGLTTSELVRTAWASAASHRVTDMRGGANGARVRLEPQASWAVNNPKALSNALAKLEDVQKAWNKKSRRDVSLADVIVLAGAAGIEQAAKDAGMKVAVPFAAGRVDASQAQTEVPSFAHLEPKADAFRNYFTDASYFGPTEMMVDKANMLGLTVPEMTVLLGGLRSININYDGSEHGVFTDKPGTLNNDFFTNLLDMRYTWSKTNQEGIYQGKERASGKAMWTATPVDLIFGSNSELRAIAEVYASADAKQKFYDDFIAAWVKVMQLDRFDLKN</sequence>
<evidence type="ECO:0000256" key="5">
    <source>
        <dbReference type="ARBA" id="ARBA00023004"/>
    </source>
</evidence>
<dbReference type="NCBIfam" id="NF011635">
    <property type="entry name" value="PRK15061.1"/>
    <property type="match status" value="1"/>
</dbReference>
<dbReference type="GO" id="GO:0004096">
    <property type="term" value="F:catalase activity"/>
    <property type="evidence" value="ECO:0007669"/>
    <property type="project" value="UniProtKB-UniRule"/>
</dbReference>
<evidence type="ECO:0000259" key="12">
    <source>
        <dbReference type="PROSITE" id="PS50873"/>
    </source>
</evidence>
<gene>
    <name evidence="10 13" type="primary">katG</name>
    <name evidence="13" type="ORF">DXX94_12150</name>
</gene>
<feature type="site" description="Transition state stabilizer" evidence="10">
    <location>
        <position position="103"/>
    </location>
</feature>
<dbReference type="EMBL" id="QUOT01000001">
    <property type="protein sequence ID" value="REL31406.1"/>
    <property type="molecule type" value="Genomic_DNA"/>
</dbReference>
<dbReference type="InterPro" id="IPR000763">
    <property type="entry name" value="Catalase_peroxidase"/>
</dbReference>
<dbReference type="HAMAP" id="MF_01961">
    <property type="entry name" value="Catal_peroxid"/>
    <property type="match status" value="1"/>
</dbReference>
<dbReference type="FunFam" id="1.10.420.10:FF:000004">
    <property type="entry name" value="Catalase-peroxidase"/>
    <property type="match status" value="1"/>
</dbReference>
<feature type="domain" description="Plant heme peroxidase family profile" evidence="12">
    <location>
        <begin position="140"/>
        <end position="436"/>
    </location>
</feature>
<dbReference type="GO" id="GO:0070301">
    <property type="term" value="P:cellular response to hydrogen peroxide"/>
    <property type="evidence" value="ECO:0007669"/>
    <property type="project" value="TreeGrafter"/>
</dbReference>
<comment type="function">
    <text evidence="10">Bifunctional enzyme with both catalase and broad-spectrum peroxidase activity.</text>
</comment>
<dbReference type="FunFam" id="1.10.520.10:FF:000002">
    <property type="entry name" value="Catalase-peroxidase"/>
    <property type="match status" value="1"/>
</dbReference>
<keyword evidence="4 10" id="KW-0560">Oxidoreductase</keyword>
<evidence type="ECO:0000256" key="8">
    <source>
        <dbReference type="ARBA" id="ARBA00051651"/>
    </source>
</evidence>
<evidence type="ECO:0000313" key="13">
    <source>
        <dbReference type="EMBL" id="REL31406.1"/>
    </source>
</evidence>
<dbReference type="GO" id="GO:0046872">
    <property type="term" value="F:metal ion binding"/>
    <property type="evidence" value="ECO:0007669"/>
    <property type="project" value="UniProtKB-KW"/>
</dbReference>
<feature type="active site" description="Proton acceptor" evidence="10">
    <location>
        <position position="107"/>
    </location>
</feature>
<keyword evidence="6 10" id="KW-0376">Hydrogen peroxide</keyword>
<evidence type="ECO:0000256" key="3">
    <source>
        <dbReference type="ARBA" id="ARBA00022723"/>
    </source>
</evidence>
<protein>
    <recommendedName>
        <fullName evidence="10 11">Catalase-peroxidase</fullName>
        <shortName evidence="10">CP</shortName>
        <ecNumber evidence="10 11">1.11.1.21</ecNumber>
    </recommendedName>
    <alternativeName>
        <fullName evidence="10">Peroxidase/catalase</fullName>
    </alternativeName>
</protein>
<evidence type="ECO:0000256" key="4">
    <source>
        <dbReference type="ARBA" id="ARBA00023002"/>
    </source>
</evidence>
<keyword evidence="5 10" id="KW-0408">Iron</keyword>
<comment type="catalytic activity">
    <reaction evidence="8 10 11">
        <text>H2O2 + AH2 = A + 2 H2O</text>
        <dbReference type="Rhea" id="RHEA:30275"/>
        <dbReference type="ChEBI" id="CHEBI:13193"/>
        <dbReference type="ChEBI" id="CHEBI:15377"/>
        <dbReference type="ChEBI" id="CHEBI:16240"/>
        <dbReference type="ChEBI" id="CHEBI:17499"/>
        <dbReference type="EC" id="1.11.1.21"/>
    </reaction>
</comment>
<dbReference type="PANTHER" id="PTHR30555">
    <property type="entry name" value="HYDROPEROXIDASE I, BIFUNCTIONAL CATALASE-PEROXIDASE"/>
    <property type="match status" value="1"/>
</dbReference>
<evidence type="ECO:0000256" key="11">
    <source>
        <dbReference type="RuleBase" id="RU003451"/>
    </source>
</evidence>
<evidence type="ECO:0000256" key="9">
    <source>
        <dbReference type="ARBA" id="ARBA00060838"/>
    </source>
</evidence>
<dbReference type="NCBIfam" id="TIGR00198">
    <property type="entry name" value="cat_per_HPI"/>
    <property type="match status" value="1"/>
</dbReference>
<feature type="cross-link" description="Tryptophyl-tyrosyl-methioninium (Tyr-Met) (with Trp-106)" evidence="10">
    <location>
        <begin position="228"/>
        <end position="254"/>
    </location>
</feature>
<dbReference type="PRINTS" id="PR00458">
    <property type="entry name" value="PEROXIDASE"/>
</dbReference>
<comment type="caution">
    <text evidence="10">Lacks conserved residue(s) required for the propagation of feature annotation.</text>
</comment>
<dbReference type="Proteomes" id="UP000256899">
    <property type="component" value="Unassembled WGS sequence"/>
</dbReference>
<dbReference type="PROSITE" id="PS50873">
    <property type="entry name" value="PEROXIDASE_4"/>
    <property type="match status" value="1"/>
</dbReference>
<dbReference type="GO" id="GO:0020037">
    <property type="term" value="F:heme binding"/>
    <property type="evidence" value="ECO:0007669"/>
    <property type="project" value="InterPro"/>
</dbReference>
<dbReference type="Gene3D" id="1.10.420.10">
    <property type="entry name" value="Peroxidase, domain 2"/>
    <property type="match status" value="2"/>
</dbReference>
<keyword evidence="1 10" id="KW-0575">Peroxidase</keyword>
<comment type="cofactor">
    <cofactor evidence="10">
        <name>heme b</name>
        <dbReference type="ChEBI" id="CHEBI:60344"/>
    </cofactor>
    <text evidence="10">Binds 1 heme b (iron(II)-protoporphyrin IX) group per dimer.</text>
</comment>
<feature type="signal peptide" evidence="10 11">
    <location>
        <begin position="1"/>
        <end position="26"/>
    </location>
</feature>
<accession>A0A3E0U3A2</accession>
<dbReference type="PANTHER" id="PTHR30555:SF0">
    <property type="entry name" value="CATALASE-PEROXIDASE"/>
    <property type="match status" value="1"/>
</dbReference>
<dbReference type="AlphaFoldDB" id="A0A3E0U3A2"/>
<dbReference type="EC" id="1.11.1.21" evidence="10 11"/>
<comment type="subunit">
    <text evidence="10">Homodimer or homotetramer.</text>
</comment>
<dbReference type="Gene3D" id="1.10.520.10">
    <property type="match status" value="2"/>
</dbReference>
<dbReference type="PROSITE" id="PS00436">
    <property type="entry name" value="PEROXIDASE_2"/>
    <property type="match status" value="1"/>
</dbReference>
<dbReference type="SUPFAM" id="SSF48113">
    <property type="entry name" value="Heme-dependent peroxidases"/>
    <property type="match status" value="2"/>
</dbReference>
<comment type="similarity">
    <text evidence="9 10 11">Belongs to the peroxidase family. Peroxidase/catalase subfamily.</text>
</comment>
<keyword evidence="10 11" id="KW-0732">Signal</keyword>
<keyword evidence="3 10" id="KW-0479">Metal-binding</keyword>